<evidence type="ECO:0000313" key="2">
    <source>
        <dbReference type="Proteomes" id="UP001626603"/>
    </source>
</evidence>
<evidence type="ECO:0000313" key="1">
    <source>
        <dbReference type="EMBL" id="WOX56286.1"/>
    </source>
</evidence>
<proteinExistence type="predicted"/>
<name>A0ABD8A9T4_9EURY</name>
<keyword evidence="2" id="KW-1185">Reference proteome</keyword>
<reference evidence="1 2" key="1">
    <citation type="submission" date="2023-10" db="EMBL/GenBank/DDBJ databases">
        <title>The complete genome sequence of Methanoculleus palmolei DSM 4273.</title>
        <authorList>
            <person name="Lai S.-J."/>
            <person name="You Y.-T."/>
            <person name="Chen S.-C."/>
        </authorList>
    </citation>
    <scope>NUCLEOTIDE SEQUENCE [LARGE SCALE GENOMIC DNA]</scope>
    <source>
        <strain evidence="1 2">DSM 4273</strain>
    </source>
</reference>
<sequence length="67" mass="7717">MRHFRGTEVAKPIPSYLVYKGTVFDLVDAAVDFVLSKIALSVGTRKAGPQAPVRYEIPKRRWWQRRS</sequence>
<gene>
    <name evidence="1" type="ORF">R6Y95_02860</name>
</gene>
<dbReference type="EMBL" id="CP137641">
    <property type="protein sequence ID" value="WOX56286.1"/>
    <property type="molecule type" value="Genomic_DNA"/>
</dbReference>
<protein>
    <submittedName>
        <fullName evidence="1">Uncharacterized protein</fullName>
    </submittedName>
</protein>
<organism evidence="1 2">
    <name type="scientific">Methanoculleus palmolei</name>
    <dbReference type="NCBI Taxonomy" id="72612"/>
    <lineage>
        <taxon>Archaea</taxon>
        <taxon>Methanobacteriati</taxon>
        <taxon>Methanobacteriota</taxon>
        <taxon>Stenosarchaea group</taxon>
        <taxon>Methanomicrobia</taxon>
        <taxon>Methanomicrobiales</taxon>
        <taxon>Methanomicrobiaceae</taxon>
        <taxon>Methanoculleus</taxon>
    </lineage>
</organism>
<accession>A0ABD8A9T4</accession>
<dbReference type="Proteomes" id="UP001626603">
    <property type="component" value="Chromosome"/>
</dbReference>
<dbReference type="AlphaFoldDB" id="A0ABD8A9T4"/>